<dbReference type="STRING" id="1126212.K2RHL1"/>
<dbReference type="Gene3D" id="1.10.220.160">
    <property type="match status" value="1"/>
</dbReference>
<feature type="domain" description="SET" evidence="2">
    <location>
        <begin position="236"/>
        <end position="495"/>
    </location>
</feature>
<proteinExistence type="predicted"/>
<protein>
    <recommendedName>
        <fullName evidence="2">SET domain-containing protein</fullName>
    </recommendedName>
</protein>
<dbReference type="Pfam" id="PF00856">
    <property type="entry name" value="SET"/>
    <property type="match status" value="1"/>
</dbReference>
<dbReference type="InParanoid" id="K2RHL1"/>
<dbReference type="Gene3D" id="6.10.140.2220">
    <property type="match status" value="1"/>
</dbReference>
<dbReference type="Proteomes" id="UP000007129">
    <property type="component" value="Unassembled WGS sequence"/>
</dbReference>
<evidence type="ECO:0000259" key="2">
    <source>
        <dbReference type="PROSITE" id="PS50280"/>
    </source>
</evidence>
<dbReference type="PANTHER" id="PTHR40466:SF1">
    <property type="entry name" value="FUNGAL PROTEIN"/>
    <property type="match status" value="1"/>
</dbReference>
<evidence type="ECO:0000313" key="4">
    <source>
        <dbReference type="Proteomes" id="UP000007129"/>
    </source>
</evidence>
<keyword evidence="1" id="KW-0472">Membrane</keyword>
<dbReference type="HOGENOM" id="CLU_026249_0_0_1"/>
<accession>K2RHL1</accession>
<dbReference type="PROSITE" id="PS50280">
    <property type="entry name" value="SET"/>
    <property type="match status" value="1"/>
</dbReference>
<evidence type="ECO:0000256" key="1">
    <source>
        <dbReference type="SAM" id="Phobius"/>
    </source>
</evidence>
<organism evidence="3 4">
    <name type="scientific">Macrophomina phaseolina (strain MS6)</name>
    <name type="common">Charcoal rot fungus</name>
    <dbReference type="NCBI Taxonomy" id="1126212"/>
    <lineage>
        <taxon>Eukaryota</taxon>
        <taxon>Fungi</taxon>
        <taxon>Dikarya</taxon>
        <taxon>Ascomycota</taxon>
        <taxon>Pezizomycotina</taxon>
        <taxon>Dothideomycetes</taxon>
        <taxon>Dothideomycetes incertae sedis</taxon>
        <taxon>Botryosphaeriales</taxon>
        <taxon>Botryosphaeriaceae</taxon>
        <taxon>Macrophomina</taxon>
    </lineage>
</organism>
<dbReference type="eggNOG" id="ENOG502QUIU">
    <property type="taxonomic scope" value="Eukaryota"/>
</dbReference>
<evidence type="ECO:0000313" key="3">
    <source>
        <dbReference type="EMBL" id="EKG12382.1"/>
    </source>
</evidence>
<keyword evidence="1" id="KW-0812">Transmembrane</keyword>
<comment type="caution">
    <text evidence="3">The sequence shown here is derived from an EMBL/GenBank/DDBJ whole genome shotgun (WGS) entry which is preliminary data.</text>
</comment>
<dbReference type="PANTHER" id="PTHR40466">
    <property type="entry name" value="EXPRESSED PROTEIN"/>
    <property type="match status" value="1"/>
</dbReference>
<dbReference type="OrthoDB" id="438641at2759"/>
<keyword evidence="1" id="KW-1133">Transmembrane helix</keyword>
<dbReference type="InterPro" id="IPR046341">
    <property type="entry name" value="SET_dom_sf"/>
</dbReference>
<dbReference type="VEuPathDB" id="FungiDB:MPH_10499"/>
<dbReference type="AlphaFoldDB" id="K2RHL1"/>
<gene>
    <name evidence="3" type="ORF">MPH_10499</name>
</gene>
<reference evidence="3 4" key="1">
    <citation type="journal article" date="2012" name="BMC Genomics">
        <title>Tools to kill: Genome of one of the most destructive plant pathogenic fungi Macrophomina phaseolina.</title>
        <authorList>
            <person name="Islam M.S."/>
            <person name="Haque M.S."/>
            <person name="Islam M.M."/>
            <person name="Emdad E.M."/>
            <person name="Halim A."/>
            <person name="Hossen Q.M.M."/>
            <person name="Hossain M.Z."/>
            <person name="Ahmed B."/>
            <person name="Rahim S."/>
            <person name="Rahman M.S."/>
            <person name="Alam M.M."/>
            <person name="Hou S."/>
            <person name="Wan X."/>
            <person name="Saito J.A."/>
            <person name="Alam M."/>
        </authorList>
    </citation>
    <scope>NUCLEOTIDE SEQUENCE [LARGE SCALE GENOMIC DNA]</scope>
    <source>
        <strain evidence="3 4">MS6</strain>
    </source>
</reference>
<feature type="transmembrane region" description="Helical" evidence="1">
    <location>
        <begin position="579"/>
        <end position="598"/>
    </location>
</feature>
<dbReference type="InterPro" id="IPR039965">
    <property type="entry name" value="C3H7.08c"/>
</dbReference>
<dbReference type="Gene3D" id="2.170.270.10">
    <property type="entry name" value="SET domain"/>
    <property type="match status" value="1"/>
</dbReference>
<name>K2RHL1_MACPH</name>
<sequence length="675" mass="75492">MQRPWTADCYAPTIYRTNPAQTAPVPLQVPATLHNLAAPPRLIIHQSADHHIRHVRCLTENLSRSGRDPDLWRTRAEHLLTLGYPELAAGDAYKAILLHDYPGGLIPDAVKSESASWSQKSPGHTTNCNLEFAYRTLIQALYDCHCHPEALDICNEAGSRFPDQPFFHSRAADLRAVVERKRQHVATSGETRALQRDMLYDGAVLTIPYPWMEPGHLRRSASLVDRINQEFRRTFQSCRLDNSSLSGSPPTFSGHDPQVLGVFADREIDPGECILVDRTATGASSSVAGCVNCFKNIKDAGVEAACCSAIFCSEDCRKLAVSTYHAAVCRKDFMWLQATVEGLSESAAAMRPLLMFRYLAACAQAGATEHPLDHPLVARLQPQMSGRHLDVFTLKESVIRPFQILQQLGMDIFENSKIDTWVIHTIWTRLANNKQGFPRKPENGGGWIDSISPLMPLFNHSCEPNVECWHDDTTTVRFFARRRIQKGEELFDSYVNVENVQLEKRQQILWPWFEGPCLCSKCSEEAVEKRGTTERAPRSLPRSLTVARTPPGYIRNASTGTNPQAKDLLTRFAKLDPELYGILTVTLGAIGAFAYFFAGNPTKATDARSVPAVPNSEPWNGEGSTGKYKYYPQGNLMHPPKEAPSALNQVIIPNVNLPKELHEKYNKWGKPEYDF</sequence>
<dbReference type="EMBL" id="AHHD01000451">
    <property type="protein sequence ID" value="EKG12382.1"/>
    <property type="molecule type" value="Genomic_DNA"/>
</dbReference>
<dbReference type="CDD" id="cd20071">
    <property type="entry name" value="SET_SMYD"/>
    <property type="match status" value="1"/>
</dbReference>
<dbReference type="SUPFAM" id="SSF82199">
    <property type="entry name" value="SET domain"/>
    <property type="match status" value="1"/>
</dbReference>
<dbReference type="InterPro" id="IPR001214">
    <property type="entry name" value="SET_dom"/>
</dbReference>